<dbReference type="Gene3D" id="3.30.1490.330">
    <property type="match status" value="1"/>
</dbReference>
<dbReference type="STRING" id="642780.SAMN04488570_3571"/>
<dbReference type="Proteomes" id="UP000198859">
    <property type="component" value="Chromosome I"/>
</dbReference>
<proteinExistence type="predicted"/>
<dbReference type="InterPro" id="IPR005494">
    <property type="entry name" value="GSPS_pre-ATP-grasp-like_dom"/>
</dbReference>
<evidence type="ECO:0000256" key="4">
    <source>
        <dbReference type="ARBA" id="ARBA00022840"/>
    </source>
</evidence>
<dbReference type="InterPro" id="IPR016185">
    <property type="entry name" value="PreATP-grasp_dom_sf"/>
</dbReference>
<gene>
    <name evidence="7" type="ORF">SAMN04488570_3571</name>
</gene>
<evidence type="ECO:0000256" key="5">
    <source>
        <dbReference type="ARBA" id="ARBA00022842"/>
    </source>
</evidence>
<dbReference type="GO" id="GO:0046872">
    <property type="term" value="F:metal ion binding"/>
    <property type="evidence" value="ECO:0007669"/>
    <property type="project" value="UniProtKB-KW"/>
</dbReference>
<evidence type="ECO:0000259" key="6">
    <source>
        <dbReference type="Pfam" id="PF03738"/>
    </source>
</evidence>
<evidence type="ECO:0000256" key="3">
    <source>
        <dbReference type="ARBA" id="ARBA00022741"/>
    </source>
</evidence>
<evidence type="ECO:0000256" key="2">
    <source>
        <dbReference type="ARBA" id="ARBA00022723"/>
    </source>
</evidence>
<protein>
    <submittedName>
        <fullName evidence="7">Glutathionylspermidine synthase</fullName>
    </submittedName>
</protein>
<keyword evidence="4" id="KW-0067">ATP-binding</keyword>
<keyword evidence="1" id="KW-0436">Ligase</keyword>
<evidence type="ECO:0000313" key="7">
    <source>
        <dbReference type="EMBL" id="SDT11646.1"/>
    </source>
</evidence>
<keyword evidence="5" id="KW-0460">Magnesium</keyword>
<dbReference type="OrthoDB" id="9765517at2"/>
<dbReference type="AlphaFoldDB" id="A0A1H1XS94"/>
<sequence>MWRHSSIPREDHLRTVQQQGLIFPETDLPDGGTAPYWNEAAWYEFTGDEVEVMEKATEQLWQMCLEAVPKLLRDFDDADLRLPTGTLAHVRESVRLEQPSVYGRFDLRYDGVDLAMMELNGDTPTGLVETAVAQWHWKEDMAFSADTDQWNSLHERLVDRWRDLARRGGVPGERLHLFHSRADTSGEEEMTVHYMADVASQAGLTVSVQPIELIQWNEHAVEPGRGRFLDVNGEEIRAAFKLYPWESMLSEDPVGRLLLSGAEMTPVRWVEPAWKVLLSTKALLPVLWEMWPDCPYLLPAYFDEPHDLDEWIAKPLQGREGDNIVVHRSDGTEVVNDGAYAGDRMVYQRYVELPNFGTAADGDNYAMVGSWIVDGEAAGAIVRESDGPVTDYYSRVVPHVISDALEPAYGQQLLWRTQRVNDTVPRLD</sequence>
<keyword evidence="3" id="KW-0547">Nucleotide-binding</keyword>
<keyword evidence="8" id="KW-1185">Reference proteome</keyword>
<dbReference type="EMBL" id="LT629757">
    <property type="protein sequence ID" value="SDT11646.1"/>
    <property type="molecule type" value="Genomic_DNA"/>
</dbReference>
<organism evidence="7 8">
    <name type="scientific">Nocardioides scoriae</name>
    <dbReference type="NCBI Taxonomy" id="642780"/>
    <lineage>
        <taxon>Bacteria</taxon>
        <taxon>Bacillati</taxon>
        <taxon>Actinomycetota</taxon>
        <taxon>Actinomycetes</taxon>
        <taxon>Propionibacteriales</taxon>
        <taxon>Nocardioidaceae</taxon>
        <taxon>Nocardioides</taxon>
    </lineage>
</organism>
<evidence type="ECO:0000256" key="1">
    <source>
        <dbReference type="ARBA" id="ARBA00022598"/>
    </source>
</evidence>
<name>A0A1H1XS94_9ACTN</name>
<dbReference type="SUPFAM" id="SSF52440">
    <property type="entry name" value="PreATP-grasp domain"/>
    <property type="match status" value="1"/>
</dbReference>
<feature type="domain" description="Glutathionylspermidine synthase pre-ATP-grasp-like" evidence="6">
    <location>
        <begin position="14"/>
        <end position="401"/>
    </location>
</feature>
<dbReference type="SUPFAM" id="SSF56059">
    <property type="entry name" value="Glutathione synthetase ATP-binding domain-like"/>
    <property type="match status" value="1"/>
</dbReference>
<accession>A0A1H1XS94</accession>
<keyword evidence="2" id="KW-0479">Metal-binding</keyword>
<dbReference type="RefSeq" id="WP_091732485.1">
    <property type="nucleotide sequence ID" value="NZ_LT629757.1"/>
</dbReference>
<reference evidence="8" key="1">
    <citation type="submission" date="2016-10" db="EMBL/GenBank/DDBJ databases">
        <authorList>
            <person name="Varghese N."/>
            <person name="Submissions S."/>
        </authorList>
    </citation>
    <scope>NUCLEOTIDE SEQUENCE [LARGE SCALE GENOMIC DNA]</scope>
    <source>
        <strain evidence="8">DSM 22127</strain>
    </source>
</reference>
<evidence type="ECO:0000313" key="8">
    <source>
        <dbReference type="Proteomes" id="UP000198859"/>
    </source>
</evidence>
<dbReference type="GO" id="GO:0016874">
    <property type="term" value="F:ligase activity"/>
    <property type="evidence" value="ECO:0007669"/>
    <property type="project" value="UniProtKB-KW"/>
</dbReference>
<dbReference type="GO" id="GO:0005524">
    <property type="term" value="F:ATP binding"/>
    <property type="evidence" value="ECO:0007669"/>
    <property type="project" value="UniProtKB-KW"/>
</dbReference>
<dbReference type="Pfam" id="PF03738">
    <property type="entry name" value="GSP_synth"/>
    <property type="match status" value="1"/>
</dbReference>